<proteinExistence type="predicted"/>
<keyword evidence="1" id="KW-1133">Transmembrane helix</keyword>
<feature type="transmembrane region" description="Helical" evidence="1">
    <location>
        <begin position="87"/>
        <end position="109"/>
    </location>
</feature>
<dbReference type="EMBL" id="LR134473">
    <property type="protein sequence ID" value="VEI03815.1"/>
    <property type="molecule type" value="Genomic_DNA"/>
</dbReference>
<gene>
    <name evidence="2" type="ORF">NCTC13652_02029</name>
</gene>
<protein>
    <submittedName>
        <fullName evidence="2">Uncharacterized protein</fullName>
    </submittedName>
</protein>
<reference evidence="2 3" key="1">
    <citation type="submission" date="2018-12" db="EMBL/GenBank/DDBJ databases">
        <authorList>
            <consortium name="Pathogen Informatics"/>
        </authorList>
    </citation>
    <scope>NUCLEOTIDE SEQUENCE [LARGE SCALE GENOMIC DNA]</scope>
    <source>
        <strain evidence="2 3">NCTC13652</strain>
    </source>
</reference>
<dbReference type="RefSeq" id="WP_126412759.1">
    <property type="nucleotide sequence ID" value="NZ_JAKDOF010000007.1"/>
</dbReference>
<accession>A0A448P0Z8</accession>
<feature type="transmembrane region" description="Helical" evidence="1">
    <location>
        <begin position="121"/>
        <end position="140"/>
    </location>
</feature>
<dbReference type="AlphaFoldDB" id="A0A448P0Z8"/>
<evidence type="ECO:0000313" key="3">
    <source>
        <dbReference type="Proteomes" id="UP000277858"/>
    </source>
</evidence>
<dbReference type="Proteomes" id="UP000277858">
    <property type="component" value="Chromosome"/>
</dbReference>
<keyword evidence="1" id="KW-0812">Transmembrane</keyword>
<name>A0A448P0Z8_9ACTN</name>
<keyword evidence="1" id="KW-0472">Membrane</keyword>
<evidence type="ECO:0000313" key="2">
    <source>
        <dbReference type="EMBL" id="VEI03815.1"/>
    </source>
</evidence>
<evidence type="ECO:0000256" key="1">
    <source>
        <dbReference type="SAM" id="Phobius"/>
    </source>
</evidence>
<dbReference type="OrthoDB" id="10012068at2"/>
<feature type="transmembrane region" description="Helical" evidence="1">
    <location>
        <begin position="181"/>
        <end position="201"/>
    </location>
</feature>
<sequence>MAQPTFRASRIVPRSVLIVVTVVSGLGLLASLLYGAMAQDANRRTMSMEVAIAGGLPRPSLGSSRADVQYSSVMIYSLPGLTRADPLVAVATAIPYLVGGLTCLVVLVLAVQMLRRRELGLGVAVAMLTIAALCVASGIARPALEARAEQLYVTGLGLPTSWQGHQMWLVLNSRHPLGWGYWDWPLIVLGLLIALGGWLVLRARQLRLDLEGTI</sequence>
<feature type="transmembrane region" description="Helical" evidence="1">
    <location>
        <begin position="16"/>
        <end position="37"/>
    </location>
</feature>
<keyword evidence="3" id="KW-1185">Reference proteome</keyword>
<dbReference type="STRING" id="1122997.GCA_000425285_00293"/>
<organism evidence="2 3">
    <name type="scientific">Acidipropionibacterium jensenii</name>
    <dbReference type="NCBI Taxonomy" id="1749"/>
    <lineage>
        <taxon>Bacteria</taxon>
        <taxon>Bacillati</taxon>
        <taxon>Actinomycetota</taxon>
        <taxon>Actinomycetes</taxon>
        <taxon>Propionibacteriales</taxon>
        <taxon>Propionibacteriaceae</taxon>
        <taxon>Acidipropionibacterium</taxon>
    </lineage>
</organism>